<dbReference type="OrthoDB" id="1612078at2759"/>
<feature type="compositionally biased region" description="Basic and acidic residues" evidence="1">
    <location>
        <begin position="416"/>
        <end position="427"/>
    </location>
</feature>
<proteinExistence type="predicted"/>
<evidence type="ECO:0000313" key="4">
    <source>
        <dbReference type="Proteomes" id="UP000559256"/>
    </source>
</evidence>
<comment type="caution">
    <text evidence="3">The sequence shown here is derived from an EMBL/GenBank/DDBJ whole genome shotgun (WGS) entry which is preliminary data.</text>
</comment>
<feature type="compositionally biased region" description="Polar residues" evidence="1">
    <location>
        <begin position="532"/>
        <end position="550"/>
    </location>
</feature>
<evidence type="ECO:0000256" key="1">
    <source>
        <dbReference type="SAM" id="MobiDB-lite"/>
    </source>
</evidence>
<dbReference type="Pfam" id="PF25156">
    <property type="entry name" value="PNGase_A_C"/>
    <property type="match status" value="1"/>
</dbReference>
<feature type="region of interest" description="Disordered" evidence="1">
    <location>
        <begin position="1"/>
        <end position="43"/>
    </location>
</feature>
<accession>A0A8H5C608</accession>
<keyword evidence="4" id="KW-1185">Reference proteome</keyword>
<dbReference type="InterPro" id="IPR021102">
    <property type="entry name" value="PNGase_A"/>
</dbReference>
<dbReference type="PANTHER" id="PTHR31104">
    <property type="entry name" value="PEPTIDE-N4-(N-ACETYL-BETA-GLUCOSAMINYL)ASPARAGINE AMIDASE A PROTEIN"/>
    <property type="match status" value="1"/>
</dbReference>
<gene>
    <name evidence="3" type="ORF">D9758_014810</name>
</gene>
<feature type="region of interest" description="Disordered" evidence="1">
    <location>
        <begin position="99"/>
        <end position="152"/>
    </location>
</feature>
<feature type="compositionally biased region" description="Low complexity" evidence="1">
    <location>
        <begin position="227"/>
        <end position="240"/>
    </location>
</feature>
<feature type="compositionally biased region" description="Low complexity" evidence="1">
    <location>
        <begin position="779"/>
        <end position="790"/>
    </location>
</feature>
<feature type="compositionally biased region" description="Basic residues" evidence="1">
    <location>
        <begin position="1"/>
        <end position="16"/>
    </location>
</feature>
<dbReference type="Pfam" id="PF12222">
    <property type="entry name" value="PNGaseA"/>
    <property type="match status" value="1"/>
</dbReference>
<evidence type="ECO:0000259" key="2">
    <source>
        <dbReference type="Pfam" id="PF12222"/>
    </source>
</evidence>
<reference evidence="3 4" key="1">
    <citation type="journal article" date="2020" name="ISME J.">
        <title>Uncovering the hidden diversity of litter-decomposition mechanisms in mushroom-forming fungi.</title>
        <authorList>
            <person name="Floudas D."/>
            <person name="Bentzer J."/>
            <person name="Ahren D."/>
            <person name="Johansson T."/>
            <person name="Persson P."/>
            <person name="Tunlid A."/>
        </authorList>
    </citation>
    <scope>NUCLEOTIDE SEQUENCE [LARGE SCALE GENOMIC DNA]</scope>
    <source>
        <strain evidence="3 4">CBS 291.85</strain>
    </source>
</reference>
<feature type="compositionally biased region" description="Basic and acidic residues" evidence="1">
    <location>
        <begin position="596"/>
        <end position="607"/>
    </location>
</feature>
<feature type="compositionally biased region" description="Basic and acidic residues" evidence="1">
    <location>
        <begin position="814"/>
        <end position="824"/>
    </location>
</feature>
<dbReference type="EMBL" id="JAACJM010000238">
    <property type="protein sequence ID" value="KAF5335613.1"/>
    <property type="molecule type" value="Genomic_DNA"/>
</dbReference>
<sequence>MSARINKLKPRKRNTHRERTVTELTPSVDTSFSTTTTTNNNNLSDIDLAAANSDQLLPAFVAASAASTANLNQPNSMLPGNFGFGFNNFVGPMHSNMQQQQQPFFHPQQQPQPQHNMQSIPPPGQKRPRDPRKPQRNHKKGPTRFLQGPSTASSATKYLSWSFKKSLIQSKPTVRETLTKHSSSIAHMAVDNVNGPQSAGVKSEPDLHLPVDSKPPVTPARYDPKENLNSSSANTNSVSSADGVAPGSDNMAISVPPPVANGSSPDVRPPGDRNDPPPLSNNHSRYYDPRDRDRDREFRERDNYRDRDWERERDRYRYGRDDPRRLSDARRPDARHYEPEYDPRRRDYDDDRRRLLPPDDRDRFVPRADVPLRPDDRLPPPPRRDDRVDRPYPDERSFARPPLLSDVRPPGPDSRPVADPRDSRDGRAAPNSSAHGPAMDNRSAPLQPALPTSRAAEHPGLPPSESHGTRPTLPTATSATSTEEKSSPIRPPPALEERIGRTPTLQERLNAPPVRPENNGRQPTLEERISQAPVTANQSTGNPRSSAPSTPSDRDRPAARPADGALNGRADSGDASRPLGQPPASNDRSARPLPPGEERGRTMDRVPLRGVTPSRPPAPLTGGPRAPSVTRDDPLPARISPNKPDTYRPPPPRDTSRDRHALPPLYSADPRRFTPPVTGADVYRDRQRRGLTPPPRDHPPYDDRDRRLPPSAGPEREFYERDRRREWTSAAEEEAYWKSRGGYERDRYNRDGHSYPPAPPPASRNAGWEPRGDHERRTSNNPPTSSYPPSAARDPHPPANASLSSRLTDAPPLAEDRDRDRDRPYNGSGNRYAPSIVALSATNAANAPPPPPFPRVRLRSPSPLRPPSKRPRDELYSAPTTTASPYPPPPPPPASSSYNRRPDYVPRGVSPTLPPPPHSHSGPPGGGYYDRDYRRESYNGNGSYERPRSPPRSAYPNNYRPDPRDDRSAEVVNYTPPTDCGEPGSWAAVTLNFTVTSNGTQFDRLGILTFQNVEIWRTSTPEPTRGDGIIWEYIKDVTRFTPLFAEPGTFIMQLDNLIQTGLDGNYSTVMHATFYESSPEHPTAGQANAIIPLSTLANDTGNDASVPPAFSINVTIPQNTVELYAELFASGNGQEEFWYFNVPNDNIDDLPPGFALGGGPFREVRLLIDGQVAGVAFPYATIFTGGIVPTAWRPITSYGALDLPTYFLDLTPFIPALVDGEAHEYTIDVISAEQDHTILQNWFVSGLLQVVTDPSGAPTTGNITSLSADPFPVTTSTAQTRRNGSDVIINVSATRTIHVEADIVSGSGKTTHVVWRQDLQYSNIQSYLDDTAIQNVAQLSSGTVSSTHNGVAAVTDTFSYPLNINITTLTPDGSNFTAAFDHSYVRNLLPAPFILGSTINNHQIANGFFHSASTGNSGNGTNDNIFSYKDTAGNTFNRQVNASLNVITLDRQSGNLAPAPEPKPAAQVQMKNALSVGMFRFPANRVVDSKVDLDVEVDI</sequence>
<feature type="compositionally biased region" description="Low complexity" evidence="1">
    <location>
        <begin position="99"/>
        <end position="118"/>
    </location>
</feature>
<dbReference type="Proteomes" id="UP000559256">
    <property type="component" value="Unassembled WGS sequence"/>
</dbReference>
<feature type="region of interest" description="Disordered" evidence="1">
    <location>
        <begin position="193"/>
        <end position="969"/>
    </location>
</feature>
<feature type="compositionally biased region" description="Polar residues" evidence="1">
    <location>
        <begin position="22"/>
        <end position="33"/>
    </location>
</feature>
<feature type="compositionally biased region" description="Basic and acidic residues" evidence="1">
    <location>
        <begin position="285"/>
        <end position="398"/>
    </location>
</feature>
<feature type="domain" description="Peptide N-acetyl-beta-D-glucosaminyl asparaginase amidase A N-terminal" evidence="2">
    <location>
        <begin position="969"/>
        <end position="1265"/>
    </location>
</feature>
<protein>
    <recommendedName>
        <fullName evidence="2">Peptide N-acetyl-beta-D-glucosaminyl asparaginase amidase A N-terminal domain-containing protein</fullName>
    </recommendedName>
</protein>
<feature type="compositionally biased region" description="Basic and acidic residues" evidence="1">
    <location>
        <begin position="695"/>
        <end position="727"/>
    </location>
</feature>
<name>A0A8H5C608_9AGAR</name>
<organism evidence="3 4">
    <name type="scientific">Tetrapyrgos nigripes</name>
    <dbReference type="NCBI Taxonomy" id="182062"/>
    <lineage>
        <taxon>Eukaryota</taxon>
        <taxon>Fungi</taxon>
        <taxon>Dikarya</taxon>
        <taxon>Basidiomycota</taxon>
        <taxon>Agaricomycotina</taxon>
        <taxon>Agaricomycetes</taxon>
        <taxon>Agaricomycetidae</taxon>
        <taxon>Agaricales</taxon>
        <taxon>Marasmiineae</taxon>
        <taxon>Marasmiaceae</taxon>
        <taxon>Tetrapyrgos</taxon>
    </lineage>
</organism>
<feature type="compositionally biased region" description="Pro residues" evidence="1">
    <location>
        <begin position="885"/>
        <end position="894"/>
    </location>
</feature>
<evidence type="ECO:0000313" key="3">
    <source>
        <dbReference type="EMBL" id="KAF5335613.1"/>
    </source>
</evidence>
<dbReference type="InterPro" id="IPR056948">
    <property type="entry name" value="PNGaseA_N"/>
</dbReference>
<feature type="compositionally biased region" description="Basic and acidic residues" evidence="1">
    <location>
        <begin position="735"/>
        <end position="753"/>
    </location>
</feature>